<feature type="transmembrane region" description="Helical" evidence="5">
    <location>
        <begin position="111"/>
        <end position="131"/>
    </location>
</feature>
<keyword evidence="2 5" id="KW-0812">Transmembrane</keyword>
<evidence type="ECO:0000313" key="8">
    <source>
        <dbReference type="Proteomes" id="UP000067689"/>
    </source>
</evidence>
<dbReference type="GO" id="GO:0016020">
    <property type="term" value="C:membrane"/>
    <property type="evidence" value="ECO:0007669"/>
    <property type="project" value="UniProtKB-SubCell"/>
</dbReference>
<dbReference type="Proteomes" id="UP000067689">
    <property type="component" value="Chromosome"/>
</dbReference>
<name>A0A0U4CR74_9ACTN</name>
<feature type="transmembrane region" description="Helical" evidence="5">
    <location>
        <begin position="373"/>
        <end position="401"/>
    </location>
</feature>
<dbReference type="PATRIC" id="fig|2041.4.peg.2780"/>
<evidence type="ECO:0000256" key="5">
    <source>
        <dbReference type="SAM" id="Phobius"/>
    </source>
</evidence>
<dbReference type="AlphaFoldDB" id="A0A0U4CR74"/>
<dbReference type="Pfam" id="PF04932">
    <property type="entry name" value="Wzy_C"/>
    <property type="match status" value="1"/>
</dbReference>
<dbReference type="EMBL" id="CP011502">
    <property type="protein sequence ID" value="ALX05606.1"/>
    <property type="molecule type" value="Genomic_DNA"/>
</dbReference>
<dbReference type="KEGG" id="aer:AERYTH_13325"/>
<evidence type="ECO:0000256" key="4">
    <source>
        <dbReference type="ARBA" id="ARBA00023136"/>
    </source>
</evidence>
<keyword evidence="8" id="KW-1185">Reference proteome</keyword>
<feature type="transmembrane region" description="Helical" evidence="5">
    <location>
        <begin position="331"/>
        <end position="352"/>
    </location>
</feature>
<feature type="domain" description="O-antigen ligase-related" evidence="6">
    <location>
        <begin position="221"/>
        <end position="320"/>
    </location>
</feature>
<organism evidence="7 8">
    <name type="scientific">Aeromicrobium erythreum</name>
    <dbReference type="NCBI Taxonomy" id="2041"/>
    <lineage>
        <taxon>Bacteria</taxon>
        <taxon>Bacillati</taxon>
        <taxon>Actinomycetota</taxon>
        <taxon>Actinomycetes</taxon>
        <taxon>Propionibacteriales</taxon>
        <taxon>Nocardioidaceae</taxon>
        <taxon>Aeromicrobium</taxon>
    </lineage>
</organism>
<feature type="transmembrane region" description="Helical" evidence="5">
    <location>
        <begin position="20"/>
        <end position="43"/>
    </location>
</feature>
<dbReference type="STRING" id="2041.AERYTH_13325"/>
<proteinExistence type="predicted"/>
<reference evidence="7 8" key="1">
    <citation type="journal article" date="1991" name="Int. J. Syst. Bacteriol.">
        <title>Description of the erythromycin-producing bacterium Arthrobacter sp. strain NRRL B-3381 as Aeromicrobium erythreum gen. nov., sp. nov.</title>
        <authorList>
            <person name="Miller E.S."/>
            <person name="Woese C.R."/>
            <person name="Brenner S."/>
        </authorList>
    </citation>
    <scope>NUCLEOTIDE SEQUENCE [LARGE SCALE GENOMIC DNA]</scope>
    <source>
        <strain evidence="7 8">AR18</strain>
    </source>
</reference>
<feature type="transmembrane region" description="Helical" evidence="5">
    <location>
        <begin position="234"/>
        <end position="251"/>
    </location>
</feature>
<gene>
    <name evidence="7" type="ORF">AERYTH_13325</name>
</gene>
<keyword evidence="3 5" id="KW-1133">Transmembrane helix</keyword>
<evidence type="ECO:0000256" key="3">
    <source>
        <dbReference type="ARBA" id="ARBA00022989"/>
    </source>
</evidence>
<sequence>MPPDPLPAWPLLTMLWGFPVMWLLGVTVVPGAVTLALVMLGFLLARRCAIWVPGVGAIVGLCLWMLASSVMIDTGPRLLGFAFRLAIMAFVAIAFVYAVAARTRLTRARIVHGLTFLWFFVIVGGLLGMLLPETRLTTPVGMLLPGSIAENSYVRDLFFPPFAEVQHPWGAPEAFVRPSAPFPYANSWGVAILVLTPVALACFLSTRSLLLRAAILVGAGVMVVPAMATSNRGMFAALALAGVYVLVRYALRDRAAPVVALAVLGLLTGAVLMWQGLLTQFEVRQEYGQSNGARFTLYAETIQRTLQSPLLGFGAPRPSAEQALSVGTQGYVWTLMFSFGFVGLGLFLLFLWGSTWRTRACRDDVDVALHATLVVSSLAIVVYGLDIVQLLAIALVAAVLLRRRYGLDADD</sequence>
<dbReference type="InterPro" id="IPR007016">
    <property type="entry name" value="O-antigen_ligase-rel_domated"/>
</dbReference>
<comment type="subcellular location">
    <subcellularLocation>
        <location evidence="1">Membrane</location>
        <topology evidence="1">Multi-pass membrane protein</topology>
    </subcellularLocation>
</comment>
<feature type="transmembrane region" description="Helical" evidence="5">
    <location>
        <begin position="185"/>
        <end position="204"/>
    </location>
</feature>
<evidence type="ECO:0000259" key="6">
    <source>
        <dbReference type="Pfam" id="PF04932"/>
    </source>
</evidence>
<feature type="transmembrane region" description="Helical" evidence="5">
    <location>
        <begin position="78"/>
        <end position="99"/>
    </location>
</feature>
<evidence type="ECO:0000313" key="7">
    <source>
        <dbReference type="EMBL" id="ALX05606.1"/>
    </source>
</evidence>
<feature type="transmembrane region" description="Helical" evidence="5">
    <location>
        <begin position="209"/>
        <end position="228"/>
    </location>
</feature>
<accession>A0A0U4CR74</accession>
<feature type="transmembrane region" description="Helical" evidence="5">
    <location>
        <begin position="50"/>
        <end position="72"/>
    </location>
</feature>
<feature type="transmembrane region" description="Helical" evidence="5">
    <location>
        <begin position="258"/>
        <end position="277"/>
    </location>
</feature>
<evidence type="ECO:0000256" key="1">
    <source>
        <dbReference type="ARBA" id="ARBA00004141"/>
    </source>
</evidence>
<protein>
    <recommendedName>
        <fullName evidence="6">O-antigen ligase-related domain-containing protein</fullName>
    </recommendedName>
</protein>
<keyword evidence="4 5" id="KW-0472">Membrane</keyword>
<evidence type="ECO:0000256" key="2">
    <source>
        <dbReference type="ARBA" id="ARBA00022692"/>
    </source>
</evidence>